<feature type="compositionally biased region" description="Basic residues" evidence="7">
    <location>
        <begin position="8"/>
        <end position="20"/>
    </location>
</feature>
<dbReference type="PROSITE" id="PS51471">
    <property type="entry name" value="FE2OG_OXY"/>
    <property type="match status" value="1"/>
</dbReference>
<evidence type="ECO:0000256" key="1">
    <source>
        <dbReference type="ARBA" id="ARBA00001961"/>
    </source>
</evidence>
<evidence type="ECO:0000256" key="3">
    <source>
        <dbReference type="ARBA" id="ARBA00022896"/>
    </source>
</evidence>
<evidence type="ECO:0000313" key="10">
    <source>
        <dbReference type="Proteomes" id="UP000297839"/>
    </source>
</evidence>
<accession>A0A4Z0CB99</accession>
<protein>
    <submittedName>
        <fullName evidence="9">2OG-Fe(II) oxygenase</fullName>
    </submittedName>
</protein>
<evidence type="ECO:0000256" key="5">
    <source>
        <dbReference type="ARBA" id="ARBA00023002"/>
    </source>
</evidence>
<evidence type="ECO:0000259" key="8">
    <source>
        <dbReference type="PROSITE" id="PS51471"/>
    </source>
</evidence>
<dbReference type="GO" id="GO:0005506">
    <property type="term" value="F:iron ion binding"/>
    <property type="evidence" value="ECO:0007669"/>
    <property type="project" value="InterPro"/>
</dbReference>
<dbReference type="SMART" id="SM00702">
    <property type="entry name" value="P4Hc"/>
    <property type="match status" value="1"/>
</dbReference>
<dbReference type="GO" id="GO:0051213">
    <property type="term" value="F:dioxygenase activity"/>
    <property type="evidence" value="ECO:0007669"/>
    <property type="project" value="UniProtKB-KW"/>
</dbReference>
<dbReference type="AlphaFoldDB" id="A0A4Z0CB99"/>
<evidence type="ECO:0000256" key="2">
    <source>
        <dbReference type="ARBA" id="ARBA00022723"/>
    </source>
</evidence>
<dbReference type="EMBL" id="SMLK01000001">
    <property type="protein sequence ID" value="TFZ08172.1"/>
    <property type="molecule type" value="Genomic_DNA"/>
</dbReference>
<feature type="domain" description="Fe2OG dioxygenase" evidence="8">
    <location>
        <begin position="154"/>
        <end position="252"/>
    </location>
</feature>
<keyword evidence="2" id="KW-0479">Metal-binding</keyword>
<dbReference type="InterPro" id="IPR044862">
    <property type="entry name" value="Pro_4_hyd_alph_FE2OG_OXY"/>
</dbReference>
<reference evidence="9 10" key="1">
    <citation type="submission" date="2019-03" db="EMBL/GenBank/DDBJ databases">
        <title>Ramlibacter sp. 18x22-1, whole genome shotgun sequence.</title>
        <authorList>
            <person name="Zhang X."/>
            <person name="Feng G."/>
            <person name="Zhu H."/>
        </authorList>
    </citation>
    <scope>NUCLEOTIDE SEQUENCE [LARGE SCALE GENOMIC DNA]</scope>
    <source>
        <strain evidence="9 10">18x22-1</strain>
    </source>
</reference>
<dbReference type="GO" id="GO:0016705">
    <property type="term" value="F:oxidoreductase activity, acting on paired donors, with incorporation or reduction of molecular oxygen"/>
    <property type="evidence" value="ECO:0007669"/>
    <property type="project" value="InterPro"/>
</dbReference>
<name>A0A4Z0CB99_9BURK</name>
<evidence type="ECO:0000313" key="9">
    <source>
        <dbReference type="EMBL" id="TFZ08172.1"/>
    </source>
</evidence>
<dbReference type="Pfam" id="PF13640">
    <property type="entry name" value="2OG-FeII_Oxy_3"/>
    <property type="match status" value="1"/>
</dbReference>
<dbReference type="OrthoDB" id="255432at2"/>
<proteinExistence type="predicted"/>
<evidence type="ECO:0000256" key="6">
    <source>
        <dbReference type="ARBA" id="ARBA00023004"/>
    </source>
</evidence>
<comment type="cofactor">
    <cofactor evidence="1">
        <name>L-ascorbate</name>
        <dbReference type="ChEBI" id="CHEBI:38290"/>
    </cofactor>
</comment>
<dbReference type="InterPro" id="IPR006620">
    <property type="entry name" value="Pro_4_hyd_alph"/>
</dbReference>
<sequence length="252" mass="27838">MQALVLRRGTHGRRQSGKTRQRLRYAAMTTTPTVGAPLLYRFPTGVSVDAAGVGSLQWPPGTGPFNAALQAQPNPMVASIQWHAGVLTAAECETVVALGRQLPSMAGRAELDPENYRVSQIAWIPPEPANHWLYHKLGVLFLQAAGQFGYEMEGFVDALQFTEYGPSQHFDWHMDIGRDQTSLRKLSLTIQLSDPQDYDGGMLDFVGLGSREESRQRGSATLFPSYMAHRVTPVTRGVRRSLVAWGSGRPFR</sequence>
<dbReference type="Gene3D" id="2.60.120.620">
    <property type="entry name" value="q2cbj1_9rhob like domain"/>
    <property type="match status" value="1"/>
</dbReference>
<gene>
    <name evidence="9" type="ORF">EZ216_03145</name>
</gene>
<comment type="caution">
    <text evidence="9">The sequence shown here is derived from an EMBL/GenBank/DDBJ whole genome shotgun (WGS) entry which is preliminary data.</text>
</comment>
<keyword evidence="5" id="KW-0560">Oxidoreductase</keyword>
<evidence type="ECO:0000256" key="4">
    <source>
        <dbReference type="ARBA" id="ARBA00022964"/>
    </source>
</evidence>
<keyword evidence="6" id="KW-0408">Iron</keyword>
<organism evidence="9 10">
    <name type="scientific">Ramlibacter humi</name>
    <dbReference type="NCBI Taxonomy" id="2530451"/>
    <lineage>
        <taxon>Bacteria</taxon>
        <taxon>Pseudomonadati</taxon>
        <taxon>Pseudomonadota</taxon>
        <taxon>Betaproteobacteria</taxon>
        <taxon>Burkholderiales</taxon>
        <taxon>Comamonadaceae</taxon>
        <taxon>Ramlibacter</taxon>
    </lineage>
</organism>
<feature type="region of interest" description="Disordered" evidence="7">
    <location>
        <begin position="1"/>
        <end position="20"/>
    </location>
</feature>
<evidence type="ECO:0000256" key="7">
    <source>
        <dbReference type="SAM" id="MobiDB-lite"/>
    </source>
</evidence>
<keyword evidence="3" id="KW-0847">Vitamin C</keyword>
<keyword evidence="4" id="KW-0223">Dioxygenase</keyword>
<keyword evidence="10" id="KW-1185">Reference proteome</keyword>
<dbReference type="Proteomes" id="UP000297839">
    <property type="component" value="Unassembled WGS sequence"/>
</dbReference>
<dbReference type="InterPro" id="IPR005123">
    <property type="entry name" value="Oxoglu/Fe-dep_dioxygenase_dom"/>
</dbReference>
<dbReference type="GO" id="GO:0031418">
    <property type="term" value="F:L-ascorbic acid binding"/>
    <property type="evidence" value="ECO:0007669"/>
    <property type="project" value="UniProtKB-KW"/>
</dbReference>